<keyword evidence="1" id="KW-0547">Nucleotide-binding</keyword>
<dbReference type="InterPro" id="IPR027417">
    <property type="entry name" value="P-loop_NTPase"/>
</dbReference>
<dbReference type="Pfam" id="PF00271">
    <property type="entry name" value="Helicase_C"/>
    <property type="match status" value="1"/>
</dbReference>
<protein>
    <submittedName>
        <fullName evidence="6">DNA/RNA helicase</fullName>
    </submittedName>
</protein>
<evidence type="ECO:0000313" key="6">
    <source>
        <dbReference type="EMBL" id="TNK89971.1"/>
    </source>
</evidence>
<dbReference type="Proteomes" id="UP000313312">
    <property type="component" value="Unassembled WGS sequence"/>
</dbReference>
<dbReference type="CDD" id="cd18785">
    <property type="entry name" value="SF2_C"/>
    <property type="match status" value="1"/>
</dbReference>
<proteinExistence type="predicted"/>
<keyword evidence="6" id="KW-0347">Helicase</keyword>
<dbReference type="SMART" id="SM00490">
    <property type="entry name" value="HELICc"/>
    <property type="match status" value="1"/>
</dbReference>
<keyword evidence="6" id="KW-0378">Hydrolase</keyword>
<dbReference type="PANTHER" id="PTHR30580">
    <property type="entry name" value="PRIMOSOMAL PROTEIN N"/>
    <property type="match status" value="1"/>
</dbReference>
<keyword evidence="2" id="KW-0067">ATP-binding</keyword>
<dbReference type="InterPro" id="IPR006935">
    <property type="entry name" value="Helicase/UvrB_N"/>
</dbReference>
<dbReference type="PROSITE" id="PS51192">
    <property type="entry name" value="HELICASE_ATP_BIND_1"/>
    <property type="match status" value="1"/>
</dbReference>
<gene>
    <name evidence="6" type="ORF">DID87_06000</name>
</gene>
<organism evidence="6 7">
    <name type="scientific">Fructilactobacillus sanfranciscensis</name>
    <name type="common">Lactobacillus sanfranciscensis</name>
    <dbReference type="NCBI Taxonomy" id="1625"/>
    <lineage>
        <taxon>Bacteria</taxon>
        <taxon>Bacillati</taxon>
        <taxon>Bacillota</taxon>
        <taxon>Bacilli</taxon>
        <taxon>Lactobacillales</taxon>
        <taxon>Lactobacillaceae</taxon>
        <taxon>Fructilactobacillus</taxon>
    </lineage>
</organism>
<dbReference type="PROSITE" id="PS51194">
    <property type="entry name" value="HELICASE_CTER"/>
    <property type="match status" value="1"/>
</dbReference>
<evidence type="ECO:0000256" key="1">
    <source>
        <dbReference type="ARBA" id="ARBA00022741"/>
    </source>
</evidence>
<dbReference type="GO" id="GO:0006302">
    <property type="term" value="P:double-strand break repair"/>
    <property type="evidence" value="ECO:0007669"/>
    <property type="project" value="TreeGrafter"/>
</dbReference>
<dbReference type="SUPFAM" id="SSF52540">
    <property type="entry name" value="P-loop containing nucleoside triphosphate hydrolases"/>
    <property type="match status" value="1"/>
</dbReference>
<sequence>MNQLDITGRLLPDTACDEMILNNHALQFQPAIQINHTTIHCTRCASDCEKAEAQLPDETYFCYQCFNLGRLDSSMKLVHLPGINQFEVVHPVLTWKGRLTELQQKCSDEVVKTFQEHQNKLLWAVTGAGKTEISFAGIAWALAQGLRVGIASPRVDVCVELYPRYQAAFANTSMILLHGKSEEPYQYRQLTICTTHQLLRFQDAFDVLIIDEVDAFPYANNDSLQMAAKRSVKKHGSLLLMTATPSPKLRQQYQVSYLPLRFHRHLLPKIKIHFCFNWKRKIYAGKIPQKVIFKVLQKIERQQRFLLFVPRIKDLQVVDEILSKKYHGEKCWKTVYSADEARMEKVQAMRDEKVLFLITTTILERGVTFPGIDVIIFGGDERVFSVASLVQIAGRVGRKASRPTGDVDCYIGSYSSNVAEARKQIAEMNRKGKALG</sequence>
<dbReference type="GO" id="GO:0016787">
    <property type="term" value="F:hydrolase activity"/>
    <property type="evidence" value="ECO:0007669"/>
    <property type="project" value="InterPro"/>
</dbReference>
<dbReference type="GO" id="GO:0005524">
    <property type="term" value="F:ATP binding"/>
    <property type="evidence" value="ECO:0007669"/>
    <property type="project" value="UniProtKB-KW"/>
</dbReference>
<dbReference type="SMART" id="SM00487">
    <property type="entry name" value="DEXDc"/>
    <property type="match status" value="1"/>
</dbReference>
<evidence type="ECO:0000256" key="3">
    <source>
        <dbReference type="ARBA" id="ARBA00023125"/>
    </source>
</evidence>
<dbReference type="GO" id="GO:0006310">
    <property type="term" value="P:DNA recombination"/>
    <property type="evidence" value="ECO:0007669"/>
    <property type="project" value="TreeGrafter"/>
</dbReference>
<dbReference type="EMBL" id="QFCR01000023">
    <property type="protein sequence ID" value="TNK89971.1"/>
    <property type="molecule type" value="Genomic_DNA"/>
</dbReference>
<reference evidence="6 7" key="1">
    <citation type="submission" date="2018-05" db="EMBL/GenBank/DDBJ databases">
        <title>Lactobacillus sanfranciscensis Ah4 draft denome sequence.</title>
        <authorList>
            <person name="Zhang G."/>
        </authorList>
    </citation>
    <scope>NUCLEOTIDE SEQUENCE [LARGE SCALE GENOMIC DNA]</scope>
    <source>
        <strain evidence="6 7">Ah4</strain>
    </source>
</reference>
<accession>A0A5C4TIV7</accession>
<keyword evidence="3" id="KW-0238">DNA-binding</keyword>
<dbReference type="Pfam" id="PF04851">
    <property type="entry name" value="ResIII"/>
    <property type="match status" value="1"/>
</dbReference>
<dbReference type="InterPro" id="IPR014001">
    <property type="entry name" value="Helicase_ATP-bd"/>
</dbReference>
<dbReference type="Gene3D" id="3.40.50.300">
    <property type="entry name" value="P-loop containing nucleotide triphosphate hydrolases"/>
    <property type="match status" value="2"/>
</dbReference>
<dbReference type="PANTHER" id="PTHR30580:SF1">
    <property type="entry name" value="COMF OPERON PROTEIN 1"/>
    <property type="match status" value="1"/>
</dbReference>
<dbReference type="CDD" id="cd17925">
    <property type="entry name" value="DEXDc_ComFA"/>
    <property type="match status" value="1"/>
</dbReference>
<dbReference type="InterPro" id="IPR001650">
    <property type="entry name" value="Helicase_C-like"/>
</dbReference>
<dbReference type="GO" id="GO:0003677">
    <property type="term" value="F:DNA binding"/>
    <property type="evidence" value="ECO:0007669"/>
    <property type="project" value="UniProtKB-KW"/>
</dbReference>
<dbReference type="GO" id="GO:0043138">
    <property type="term" value="F:3'-5' DNA helicase activity"/>
    <property type="evidence" value="ECO:0007669"/>
    <property type="project" value="TreeGrafter"/>
</dbReference>
<dbReference type="GO" id="GO:0006270">
    <property type="term" value="P:DNA replication initiation"/>
    <property type="evidence" value="ECO:0007669"/>
    <property type="project" value="TreeGrafter"/>
</dbReference>
<evidence type="ECO:0000256" key="2">
    <source>
        <dbReference type="ARBA" id="ARBA00022840"/>
    </source>
</evidence>
<evidence type="ECO:0000259" key="4">
    <source>
        <dbReference type="PROSITE" id="PS51192"/>
    </source>
</evidence>
<feature type="domain" description="Helicase C-terminal" evidence="5">
    <location>
        <begin position="291"/>
        <end position="436"/>
    </location>
</feature>
<comment type="caution">
    <text evidence="6">The sequence shown here is derived from an EMBL/GenBank/DDBJ whole genome shotgun (WGS) entry which is preliminary data.</text>
</comment>
<evidence type="ECO:0000259" key="5">
    <source>
        <dbReference type="PROSITE" id="PS51194"/>
    </source>
</evidence>
<dbReference type="GeneID" id="93160378"/>
<evidence type="ECO:0000313" key="7">
    <source>
        <dbReference type="Proteomes" id="UP000313312"/>
    </source>
</evidence>
<dbReference type="AlphaFoldDB" id="A0A5C4TIV7"/>
<name>A0A5C4TIV7_FRUSA</name>
<feature type="domain" description="Helicase ATP-binding" evidence="4">
    <location>
        <begin position="111"/>
        <end position="263"/>
    </location>
</feature>
<dbReference type="RefSeq" id="WP_103429161.1">
    <property type="nucleotide sequence ID" value="NZ_CP118925.1"/>
</dbReference>